<feature type="compositionally biased region" description="Polar residues" evidence="1">
    <location>
        <begin position="532"/>
        <end position="549"/>
    </location>
</feature>
<protein>
    <submittedName>
        <fullName evidence="2">Uncharacterized protein</fullName>
    </submittedName>
</protein>
<organism evidence="2 3">
    <name type="scientific">Giardia duodenalis assemblage B</name>
    <dbReference type="NCBI Taxonomy" id="1394984"/>
    <lineage>
        <taxon>Eukaryota</taxon>
        <taxon>Metamonada</taxon>
        <taxon>Diplomonadida</taxon>
        <taxon>Hexamitidae</taxon>
        <taxon>Giardiinae</taxon>
        <taxon>Giardia</taxon>
    </lineage>
</organism>
<gene>
    <name evidence="2" type="ORF">QR46_3269</name>
</gene>
<dbReference type="InterPro" id="IPR011989">
    <property type="entry name" value="ARM-like"/>
</dbReference>
<dbReference type="VEuPathDB" id="GiardiaDB:QR46_3269"/>
<dbReference type="Proteomes" id="UP000070089">
    <property type="component" value="Unassembled WGS sequence"/>
</dbReference>
<dbReference type="AlphaFoldDB" id="A0A132NRT2"/>
<evidence type="ECO:0000313" key="3">
    <source>
        <dbReference type="Proteomes" id="UP000070089"/>
    </source>
</evidence>
<evidence type="ECO:0000313" key="2">
    <source>
        <dbReference type="EMBL" id="KWX12756.1"/>
    </source>
</evidence>
<feature type="region of interest" description="Disordered" evidence="1">
    <location>
        <begin position="527"/>
        <end position="549"/>
    </location>
</feature>
<comment type="caution">
    <text evidence="2">The sequence shown here is derived from an EMBL/GenBank/DDBJ whole genome shotgun (WGS) entry which is preliminary data.</text>
</comment>
<dbReference type="Gene3D" id="1.25.10.10">
    <property type="entry name" value="Leucine-rich Repeat Variant"/>
    <property type="match status" value="1"/>
</dbReference>
<reference evidence="2 3" key="1">
    <citation type="journal article" date="2015" name="Mol. Biochem. Parasitol.">
        <title>Identification of polymorphic genes for use in assemblage B genotyping assays through comparative genomics of multiple assemblage B Giardia duodenalis isolates.</title>
        <authorList>
            <person name="Wielinga C."/>
            <person name="Thompson R.C."/>
            <person name="Monis P."/>
            <person name="Ryan U."/>
        </authorList>
    </citation>
    <scope>NUCLEOTIDE SEQUENCE [LARGE SCALE GENOMIC DNA]</scope>
    <source>
        <strain evidence="2 3">BAH15c1</strain>
    </source>
</reference>
<accession>A0A132NRT2</accession>
<sequence>MKQVLLTLQLEQDAGLRAEAEKQVISMASEDLCAYIFNSGESVSTRLIACSALALQQQLSIDATKHIITQMCLLERTPSIAPLISKLAQVVAMNLVKMFNLIQMELQELVFGLNTYFDVYAPILEELLLNVLALHCKANIKPIAALSASIFAAISKLPIHQLSPYQGLQMVTLLKAATGALPNDPSLFGFIFTDATFSPSFMNMFLQQEITCDVADLVTTLLTVKLPKNSSSALVYLGPPLLYLVTNGPRFYSCFTYNQLKAATMCFTTIYTTHNNILRPNKDFVLSALNNIFCVFAQHPSHFIFDLMLPSLINIFNDLSLRSYDIPTSLTMYLIERTCFYVNRHNLRSLLSVTDGDTLTESEEYLAQDSIDSNTSFWLTWFAAFKGNCMSLVGKLAIFYPHITLKTLTQNLSQFLTSLAEFENSMTLEQAQQFTRHTEHYNAMDSVIAIVDASVYSVLRHLLFTNTYRDLLKSSDILGIAQVLLSYNPIHPIIYYRIMAILENLYKDFMCSISGTTGDVVVKPLKGKKKQAQGQHPSSAEQGKNSLENESGTSVKNIIAEYVAPLLQPIFQLYLQMIVFKSQVLGETGIFGEELYSKLSQDTLAIRRLAADRAKTLASNRYLLKEYVIPSADVFASFAGHVALLQQQNQVTAYEYVLLNQIIACAMLAHNDSEGFQRIVADTLQQSRNVLFSLEITSVLSSPDAFISYFGLDNISVSNPVSLTTPTPLSSLLLRRKVMFAIQQAKEVLNRIHDASGTTATQSDLIDRLKDITRMLLVIASRGFLAATPKYFEQQLSNQRVLLGGTISGGVAKVDLECHDATATDIEHAHSWLERCLISSLQCIALNQQDLLQYLLQLDYDTIPIYVLRLILFVVPRLCDVQVILILSKIVSMQYYDIHAIYTMLTEDEHKLLSAFLPRIRETCVLSRTAESMLWEDLREKKEVLARNILNLCNRAVMDICVKLFLQDGDINERIQAVLSTNQQFVDYSLSLLFNLLVSFSSDAKYAAQIAILICKVFDYISSWPPTGSGKQNQYSSSEEGIRSDGVAKLASDGPMTPPITPILTTINKAPDELLHKIAVFSFAFILQYSQYDSYLSCFCVLAGRSIQLAEDQLPIEVFYSGHEHIVPGLIAELKNTSFNNSKHIRQTILNSLKQAKRIQPNTQVPTNITIAALITQRAEINDSMEVNIGDYTIGEMLGDTFSAE</sequence>
<evidence type="ECO:0000256" key="1">
    <source>
        <dbReference type="SAM" id="MobiDB-lite"/>
    </source>
</evidence>
<dbReference type="EMBL" id="JXTI01000101">
    <property type="protein sequence ID" value="KWX12756.1"/>
    <property type="molecule type" value="Genomic_DNA"/>
</dbReference>
<proteinExistence type="predicted"/>
<dbReference type="OrthoDB" id="10254037at2759"/>
<name>A0A132NRT2_GIAIN</name>